<sequence length="268" mass="29391">VQRKLWWRRTLILSLGITIGHLGAPDEASAQAAPTERIVARIDVGWRPASRTFAGTRVFPAFSEQGNFEADYEIKDGGVLDGGLSFRLWRNLGVGLDVSSFRSVHPAQISSELPHPFFFDLPRTTTGTAGGLERQELGIHIRALWVMQFTDWLTVSVSGGPSLINARQDLVSAVQHTEMGFPFDKIVYDGHTVSGQSETTVGLNGGIDIDGYVLHKIPFLSQYETLEKIGVGLLLRYVRGSVGLQVGDDPIEVDLGGLQITTGLRFRF</sequence>
<reference evidence="1" key="1">
    <citation type="submission" date="2018-05" db="EMBL/GenBank/DDBJ databases">
        <authorList>
            <person name="Lanie J.A."/>
            <person name="Ng W.-L."/>
            <person name="Kazmierczak K.M."/>
            <person name="Andrzejewski T.M."/>
            <person name="Davidsen T.M."/>
            <person name="Wayne K.J."/>
            <person name="Tettelin H."/>
            <person name="Glass J.I."/>
            <person name="Rusch D."/>
            <person name="Podicherti R."/>
            <person name="Tsui H.-C.T."/>
            <person name="Winkler M.E."/>
        </authorList>
    </citation>
    <scope>NUCLEOTIDE SEQUENCE</scope>
</reference>
<accession>A0A381WIG4</accession>
<evidence type="ECO:0000313" key="1">
    <source>
        <dbReference type="EMBL" id="SVA52294.1"/>
    </source>
</evidence>
<feature type="non-terminal residue" evidence="1">
    <location>
        <position position="1"/>
    </location>
</feature>
<dbReference type="EMBL" id="UINC01011913">
    <property type="protein sequence ID" value="SVA52294.1"/>
    <property type="molecule type" value="Genomic_DNA"/>
</dbReference>
<evidence type="ECO:0008006" key="2">
    <source>
        <dbReference type="Google" id="ProtNLM"/>
    </source>
</evidence>
<dbReference type="AlphaFoldDB" id="A0A381WIG4"/>
<proteinExistence type="predicted"/>
<gene>
    <name evidence="1" type="ORF">METZ01_LOCUS105148</name>
</gene>
<name>A0A381WIG4_9ZZZZ</name>
<protein>
    <recommendedName>
        <fullName evidence="2">Outer membrane protein beta-barrel domain-containing protein</fullName>
    </recommendedName>
</protein>
<organism evidence="1">
    <name type="scientific">marine metagenome</name>
    <dbReference type="NCBI Taxonomy" id="408172"/>
    <lineage>
        <taxon>unclassified sequences</taxon>
        <taxon>metagenomes</taxon>
        <taxon>ecological metagenomes</taxon>
    </lineage>
</organism>